<feature type="transmembrane region" description="Helical" evidence="2">
    <location>
        <begin position="175"/>
        <end position="197"/>
    </location>
</feature>
<sequence>MSDALLILTAVGSILLLLFLVMKTRLHAVVALILVSMIAGIFSGMSPENIAATIQKGMGGTLGFVAVVVALGAMFGKVMEVTGALDRIAHTLLDQFGTKNANWALTFTGFICALPLFFDVAVVLLIGVAFAVVRRSNSSLVKMGMALLAGIASCQAFLIPAPGPILVASQLNADFGYMILFGLLASIPAMILGGPLFGSFIAKRVHVELPQQTQLNNNELNSNKLNKDPFNNNRLNKEPAKNNPLGDISREGEGTPSFLLAMGLIGLPLLMIGLNTFGARFVAPNSSLQHWIAFIGHPFTAIMVACLMAFHFLGTKRGISRDRIMEICSSALQPAGIIILVTGAGGIFKQVLIDSGVGAALGNQLAGSGLPIVILAFILAAAVRVIQGSATVAMLTACGLIIPIITPLGLNGAQLAAITIAIGGGSVVLSHVNDSGFWLANRYLGLTEKQTLQTWTLMETIIGTTGGIVAVIISAFL</sequence>
<evidence type="ECO:0000313" key="3">
    <source>
        <dbReference type="EMBL" id="MCL1126582.1"/>
    </source>
</evidence>
<feature type="transmembrane region" description="Helical" evidence="2">
    <location>
        <begin position="334"/>
        <end position="353"/>
    </location>
</feature>
<evidence type="ECO:0000256" key="1">
    <source>
        <dbReference type="SAM" id="MobiDB-lite"/>
    </source>
</evidence>
<dbReference type="RefSeq" id="WP_248941999.1">
    <property type="nucleotide sequence ID" value="NZ_JAKIKS010000095.1"/>
</dbReference>
<feature type="region of interest" description="Disordered" evidence="1">
    <location>
        <begin position="220"/>
        <end position="248"/>
    </location>
</feature>
<dbReference type="InterPro" id="IPR003474">
    <property type="entry name" value="Glcn_transporter"/>
</dbReference>
<feature type="transmembrane region" description="Helical" evidence="2">
    <location>
        <begin position="57"/>
        <end position="76"/>
    </location>
</feature>
<feature type="transmembrane region" description="Helical" evidence="2">
    <location>
        <begin position="145"/>
        <end position="163"/>
    </location>
</feature>
<name>A0ABT0LGW5_9GAMM</name>
<accession>A0ABT0LGW5</accession>
<evidence type="ECO:0000256" key="2">
    <source>
        <dbReference type="SAM" id="Phobius"/>
    </source>
</evidence>
<feature type="transmembrane region" description="Helical" evidence="2">
    <location>
        <begin position="258"/>
        <end position="279"/>
    </location>
</feature>
<dbReference type="PIRSF" id="PIRSF002746">
    <property type="entry name" value="Gluconate_transporter"/>
    <property type="match status" value="1"/>
</dbReference>
<protein>
    <submittedName>
        <fullName evidence="3">Gluconate transporter</fullName>
    </submittedName>
</protein>
<feature type="transmembrane region" description="Helical" evidence="2">
    <location>
        <begin position="454"/>
        <end position="476"/>
    </location>
</feature>
<dbReference type="PANTHER" id="PTHR30354:SF8">
    <property type="entry name" value="LOW-AFFINITY GLUCONATE TRANSPORTER"/>
    <property type="match status" value="1"/>
</dbReference>
<reference evidence="3 4" key="1">
    <citation type="submission" date="2022-01" db="EMBL/GenBank/DDBJ databases">
        <title>Whole genome-based taxonomy of the Shewanellaceae.</title>
        <authorList>
            <person name="Martin-Rodriguez A.J."/>
        </authorList>
    </citation>
    <scope>NUCLEOTIDE SEQUENCE [LARGE SCALE GENOMIC DNA]</scope>
    <source>
        <strain evidence="3 4">DSM 17177</strain>
    </source>
</reference>
<feature type="transmembrane region" description="Helical" evidence="2">
    <location>
        <begin position="5"/>
        <end position="22"/>
    </location>
</feature>
<dbReference type="Proteomes" id="UP001203423">
    <property type="component" value="Unassembled WGS sequence"/>
</dbReference>
<evidence type="ECO:0000313" key="4">
    <source>
        <dbReference type="Proteomes" id="UP001203423"/>
    </source>
</evidence>
<keyword evidence="2" id="KW-0812">Transmembrane</keyword>
<keyword evidence="2" id="KW-0472">Membrane</keyword>
<comment type="caution">
    <text evidence="3">The sequence shown here is derived from an EMBL/GenBank/DDBJ whole genome shotgun (WGS) entry which is preliminary data.</text>
</comment>
<feature type="transmembrane region" description="Helical" evidence="2">
    <location>
        <begin position="103"/>
        <end position="133"/>
    </location>
</feature>
<keyword evidence="4" id="KW-1185">Reference proteome</keyword>
<proteinExistence type="predicted"/>
<gene>
    <name evidence="3" type="ORF">L2764_19340</name>
</gene>
<dbReference type="EMBL" id="JAKIKS010000095">
    <property type="protein sequence ID" value="MCL1126582.1"/>
    <property type="molecule type" value="Genomic_DNA"/>
</dbReference>
<feature type="transmembrane region" description="Helical" evidence="2">
    <location>
        <begin position="365"/>
        <end position="383"/>
    </location>
</feature>
<keyword evidence="2" id="KW-1133">Transmembrane helix</keyword>
<dbReference type="Pfam" id="PF02447">
    <property type="entry name" value="GntP_permease"/>
    <property type="match status" value="2"/>
</dbReference>
<feature type="transmembrane region" description="Helical" evidence="2">
    <location>
        <begin position="28"/>
        <end position="45"/>
    </location>
</feature>
<organism evidence="3 4">
    <name type="scientific">Shewanella surugensis</name>
    <dbReference type="NCBI Taxonomy" id="212020"/>
    <lineage>
        <taxon>Bacteria</taxon>
        <taxon>Pseudomonadati</taxon>
        <taxon>Pseudomonadota</taxon>
        <taxon>Gammaproteobacteria</taxon>
        <taxon>Alteromonadales</taxon>
        <taxon>Shewanellaceae</taxon>
        <taxon>Shewanella</taxon>
    </lineage>
</organism>
<feature type="transmembrane region" description="Helical" evidence="2">
    <location>
        <begin position="291"/>
        <end position="313"/>
    </location>
</feature>
<dbReference type="PANTHER" id="PTHR30354">
    <property type="entry name" value="GNT FAMILY GLUCONATE TRANSPORTER"/>
    <property type="match status" value="1"/>
</dbReference>